<dbReference type="AlphaFoldDB" id="A0AAU9NH87"/>
<keyword evidence="15" id="KW-1185">Reference proteome</keyword>
<dbReference type="GO" id="GO:0003735">
    <property type="term" value="F:structural constituent of ribosome"/>
    <property type="evidence" value="ECO:0007669"/>
    <property type="project" value="InterPro"/>
</dbReference>
<feature type="repeat" description="Solcar" evidence="10">
    <location>
        <begin position="473"/>
        <end position="561"/>
    </location>
</feature>
<accession>A0AAU9NH87</accession>
<dbReference type="EMBL" id="CAKMRJ010004445">
    <property type="protein sequence ID" value="CAH1437217.1"/>
    <property type="molecule type" value="Genomic_DNA"/>
</dbReference>
<keyword evidence="3 11" id="KW-0813">Transport</keyword>
<evidence type="ECO:0000313" key="14">
    <source>
        <dbReference type="EMBL" id="CAH1437217.1"/>
    </source>
</evidence>
<dbReference type="GO" id="GO:0005840">
    <property type="term" value="C:ribosome"/>
    <property type="evidence" value="ECO:0007669"/>
    <property type="project" value="UniProtKB-KW"/>
</dbReference>
<dbReference type="PROSITE" id="PS50920">
    <property type="entry name" value="SOLCAR"/>
    <property type="match status" value="3"/>
</dbReference>
<feature type="transmembrane region" description="Helical" evidence="12">
    <location>
        <begin position="306"/>
        <end position="327"/>
    </location>
</feature>
<evidence type="ECO:0000256" key="10">
    <source>
        <dbReference type="PROSITE-ProRule" id="PRU00282"/>
    </source>
</evidence>
<dbReference type="InterPro" id="IPR013823">
    <property type="entry name" value="Ribosomal_bL12_C"/>
</dbReference>
<dbReference type="InterPro" id="IPR018108">
    <property type="entry name" value="MCP_transmembrane"/>
</dbReference>
<name>A0AAU9NH87_9ASTR</name>
<evidence type="ECO:0000256" key="7">
    <source>
        <dbReference type="ARBA" id="ARBA00022989"/>
    </source>
</evidence>
<dbReference type="Pfam" id="PF00542">
    <property type="entry name" value="Ribosomal_L12"/>
    <property type="match status" value="1"/>
</dbReference>
<dbReference type="InterPro" id="IPR002067">
    <property type="entry name" value="MCP"/>
</dbReference>
<dbReference type="GO" id="GO:0015215">
    <property type="term" value="F:nucleotide transmembrane transporter activity"/>
    <property type="evidence" value="ECO:0007669"/>
    <property type="project" value="UniProtKB-ARBA"/>
</dbReference>
<comment type="subcellular location">
    <subcellularLocation>
        <location evidence="1">Membrane</location>
        <topology evidence="1">Multi-pass membrane protein</topology>
    </subcellularLocation>
</comment>
<dbReference type="PANTHER" id="PTHR45683">
    <property type="entry name" value="MITOCHONDRIAL NICOTINAMIDE ADENINE DINUCLEOTIDE TRANSPORTER 1-RELATED-RELATED"/>
    <property type="match status" value="1"/>
</dbReference>
<dbReference type="GO" id="GO:0016020">
    <property type="term" value="C:membrane"/>
    <property type="evidence" value="ECO:0007669"/>
    <property type="project" value="UniProtKB-SubCell"/>
</dbReference>
<evidence type="ECO:0000256" key="12">
    <source>
        <dbReference type="SAM" id="Phobius"/>
    </source>
</evidence>
<feature type="domain" description="Large ribosomal subunit protein bL12 C-terminal" evidence="13">
    <location>
        <begin position="131"/>
        <end position="165"/>
    </location>
</feature>
<dbReference type="CDD" id="cd00387">
    <property type="entry name" value="Ribosomal_L7_L12"/>
    <property type="match status" value="1"/>
</dbReference>
<dbReference type="InterPro" id="IPR000206">
    <property type="entry name" value="Ribosomal_bL12"/>
</dbReference>
<sequence>MKKYCYQRLSQSLSRHQFRLLGFRSSILIESQPPQCTNLHTIRGFCASPQQSNSNPSTPSSRVSDIVNELMNLTLLESADLTEVMRKKMGINEMPVMAVMMPGMGLKTGMKGGAGGAVKGGEEKAAEKTAFDLKLEGGFDAGSKIKIIKEVRTFTDLGLKEAKELSLWNEVTLEILAEFLNLIRILMFFVEVFIHISMPKKQPFKLLSFVFSFFFYQLKFEIPLPKVDPYRRDLVCSSNKQSTDWRWENATAGSVAGLATVTFSHPLDVVRTRFQVNDGRNPNLPTYKHTPHALFTIGRSEGLRGLYSGFCPAVLGSTISWGLYFFFYNRAKQRYLKNQQETTVHIHLASAAEAGGLVCLFTNPIWLVKTRLQLQTPQNTRAYTGLADALKTILKDEGWRALYKGLLPGLFLVTHGAIQFTAYEELRKLLVDRRDKQMASITTAADLLASFRKKLRDFRDKQRGLSSYTPESLTTVDYAVLGASSKLAASLATYPFQVIRSRLQQRPMDGVPRYMDSWHAVKETARLEGVRGFYRGITANLLKNLPAASITFIVYENVLHVLKLAKTTSERANN</sequence>
<comment type="caution">
    <text evidence="14">The sequence shown here is derived from an EMBL/GenBank/DDBJ whole genome shotgun (WGS) entry which is preliminary data.</text>
</comment>
<evidence type="ECO:0000256" key="11">
    <source>
        <dbReference type="RuleBase" id="RU000488"/>
    </source>
</evidence>
<evidence type="ECO:0000256" key="8">
    <source>
        <dbReference type="ARBA" id="ARBA00023136"/>
    </source>
</evidence>
<dbReference type="Proteomes" id="UP001157418">
    <property type="component" value="Unassembled WGS sequence"/>
</dbReference>
<feature type="repeat" description="Solcar" evidence="10">
    <location>
        <begin position="342"/>
        <end position="429"/>
    </location>
</feature>
<keyword evidence="7 12" id="KW-1133">Transmembrane helix</keyword>
<comment type="similarity">
    <text evidence="2 11">Belongs to the mitochondrial carrier (TC 2.A.29) family.</text>
</comment>
<organism evidence="14 15">
    <name type="scientific">Lactuca virosa</name>
    <dbReference type="NCBI Taxonomy" id="75947"/>
    <lineage>
        <taxon>Eukaryota</taxon>
        <taxon>Viridiplantae</taxon>
        <taxon>Streptophyta</taxon>
        <taxon>Embryophyta</taxon>
        <taxon>Tracheophyta</taxon>
        <taxon>Spermatophyta</taxon>
        <taxon>Magnoliopsida</taxon>
        <taxon>eudicotyledons</taxon>
        <taxon>Gunneridae</taxon>
        <taxon>Pentapetalae</taxon>
        <taxon>asterids</taxon>
        <taxon>campanulids</taxon>
        <taxon>Asterales</taxon>
        <taxon>Asteraceae</taxon>
        <taxon>Cichorioideae</taxon>
        <taxon>Cichorieae</taxon>
        <taxon>Lactucinae</taxon>
        <taxon>Lactuca</taxon>
    </lineage>
</organism>
<dbReference type="InterPro" id="IPR014719">
    <property type="entry name" value="Ribosomal_bL12_C/ClpS-like"/>
</dbReference>
<dbReference type="SUPFAM" id="SSF103506">
    <property type="entry name" value="Mitochondrial carrier"/>
    <property type="match status" value="1"/>
</dbReference>
<evidence type="ECO:0000256" key="6">
    <source>
        <dbReference type="ARBA" id="ARBA00022980"/>
    </source>
</evidence>
<evidence type="ECO:0000256" key="3">
    <source>
        <dbReference type="ARBA" id="ARBA00022448"/>
    </source>
</evidence>
<evidence type="ECO:0000313" key="15">
    <source>
        <dbReference type="Proteomes" id="UP001157418"/>
    </source>
</evidence>
<dbReference type="GO" id="GO:0006412">
    <property type="term" value="P:translation"/>
    <property type="evidence" value="ECO:0007669"/>
    <property type="project" value="InterPro"/>
</dbReference>
<dbReference type="InterPro" id="IPR023395">
    <property type="entry name" value="MCP_dom_sf"/>
</dbReference>
<gene>
    <name evidence="14" type="ORF">LVIROSA_LOCUS23556</name>
</gene>
<dbReference type="Gene3D" id="1.50.40.10">
    <property type="entry name" value="Mitochondrial carrier domain"/>
    <property type="match status" value="2"/>
</dbReference>
<proteinExistence type="inferred from homology"/>
<dbReference type="Gene3D" id="3.30.1390.10">
    <property type="match status" value="1"/>
</dbReference>
<dbReference type="GO" id="GO:1990904">
    <property type="term" value="C:ribonucleoprotein complex"/>
    <property type="evidence" value="ECO:0007669"/>
    <property type="project" value="UniProtKB-KW"/>
</dbReference>
<dbReference type="SUPFAM" id="SSF48300">
    <property type="entry name" value="Ribosomal protein L7/12, oligomerisation (N-terminal) domain"/>
    <property type="match status" value="1"/>
</dbReference>
<keyword evidence="9" id="KW-0687">Ribonucleoprotein</keyword>
<reference evidence="14 15" key="1">
    <citation type="submission" date="2022-01" db="EMBL/GenBank/DDBJ databases">
        <authorList>
            <person name="Xiong W."/>
            <person name="Schranz E."/>
        </authorList>
    </citation>
    <scope>NUCLEOTIDE SEQUENCE [LARGE SCALE GENOMIC DNA]</scope>
</reference>
<dbReference type="PRINTS" id="PR00926">
    <property type="entry name" value="MITOCARRIER"/>
</dbReference>
<evidence type="ECO:0000256" key="2">
    <source>
        <dbReference type="ARBA" id="ARBA00006375"/>
    </source>
</evidence>
<feature type="repeat" description="Solcar" evidence="10">
    <location>
        <begin position="244"/>
        <end position="334"/>
    </location>
</feature>
<dbReference type="InterPro" id="IPR036235">
    <property type="entry name" value="Ribosomal_bL12_oligo_N_sf"/>
</dbReference>
<evidence type="ECO:0000256" key="4">
    <source>
        <dbReference type="ARBA" id="ARBA00022692"/>
    </source>
</evidence>
<dbReference type="InterPro" id="IPR044712">
    <property type="entry name" value="SLC25A32-like"/>
</dbReference>
<keyword evidence="8 10" id="KW-0472">Membrane</keyword>
<protein>
    <recommendedName>
        <fullName evidence="13">Large ribosomal subunit protein bL12 C-terminal domain-containing protein</fullName>
    </recommendedName>
</protein>
<evidence type="ECO:0000259" key="13">
    <source>
        <dbReference type="Pfam" id="PF00542"/>
    </source>
</evidence>
<dbReference type="SUPFAM" id="SSF54736">
    <property type="entry name" value="ClpS-like"/>
    <property type="match status" value="1"/>
</dbReference>
<keyword evidence="6" id="KW-0689">Ribosomal protein</keyword>
<dbReference type="Pfam" id="PF00153">
    <property type="entry name" value="Mito_carr"/>
    <property type="match status" value="3"/>
</dbReference>
<evidence type="ECO:0000256" key="9">
    <source>
        <dbReference type="ARBA" id="ARBA00023274"/>
    </source>
</evidence>
<evidence type="ECO:0000256" key="5">
    <source>
        <dbReference type="ARBA" id="ARBA00022737"/>
    </source>
</evidence>
<evidence type="ECO:0000256" key="1">
    <source>
        <dbReference type="ARBA" id="ARBA00004141"/>
    </source>
</evidence>
<keyword evidence="5" id="KW-0677">Repeat</keyword>
<keyword evidence="4 10" id="KW-0812">Transmembrane</keyword>